<reference evidence="3" key="1">
    <citation type="submission" date="2015-01" db="EMBL/GenBank/DDBJ databases">
        <authorList>
            <person name="Manzoor Shahid"/>
            <person name="Zubair Saima"/>
        </authorList>
    </citation>
    <scope>NUCLEOTIDE SEQUENCE [LARGE SCALE GENOMIC DNA]</scope>
    <source>
        <strain evidence="3">Sp3</strain>
    </source>
</reference>
<dbReference type="RefSeq" id="WP_044664857.1">
    <property type="nucleotide sequence ID" value="NZ_CDRZ01000175.1"/>
</dbReference>
<dbReference type="InterPro" id="IPR024207">
    <property type="entry name" value="CotJB_dom"/>
</dbReference>
<accession>A0A0B7MFD7</accession>
<organism evidence="2 3">
    <name type="scientific">Syntrophaceticus schinkii</name>
    <dbReference type="NCBI Taxonomy" id="499207"/>
    <lineage>
        <taxon>Bacteria</taxon>
        <taxon>Bacillati</taxon>
        <taxon>Bacillota</taxon>
        <taxon>Clostridia</taxon>
        <taxon>Thermoanaerobacterales</taxon>
        <taxon>Thermoanaerobacterales Family III. Incertae Sedis</taxon>
        <taxon>Syntrophaceticus</taxon>
    </lineage>
</organism>
<name>A0A0B7MFD7_9FIRM</name>
<dbReference type="AlphaFoldDB" id="A0A0B7MFD7"/>
<evidence type="ECO:0000313" key="3">
    <source>
        <dbReference type="Proteomes" id="UP000046155"/>
    </source>
</evidence>
<dbReference type="Pfam" id="PF12652">
    <property type="entry name" value="CotJB"/>
    <property type="match status" value="1"/>
</dbReference>
<evidence type="ECO:0000313" key="2">
    <source>
        <dbReference type="EMBL" id="CEO88770.1"/>
    </source>
</evidence>
<feature type="domain" description="Protein CotJB" evidence="1">
    <location>
        <begin position="7"/>
        <end position="84"/>
    </location>
</feature>
<dbReference type="OrthoDB" id="9804099at2"/>
<dbReference type="PIRSF" id="PIRSF010606">
    <property type="entry name" value="Spore_coat_CotJB"/>
    <property type="match status" value="1"/>
</dbReference>
<evidence type="ECO:0000259" key="1">
    <source>
        <dbReference type="Pfam" id="PF12652"/>
    </source>
</evidence>
<proteinExistence type="predicted"/>
<dbReference type="Proteomes" id="UP000046155">
    <property type="component" value="Unassembled WGS sequence"/>
</dbReference>
<dbReference type="EMBL" id="CDRZ01000175">
    <property type="protein sequence ID" value="CEO88770.1"/>
    <property type="molecule type" value="Genomic_DNA"/>
</dbReference>
<protein>
    <submittedName>
        <fullName evidence="2">Protein CotJB</fullName>
    </submittedName>
</protein>
<keyword evidence="3" id="KW-1185">Reference proteome</keyword>
<gene>
    <name evidence="2" type="primary">cotJB</name>
    <name evidence="2" type="ORF">SSCH_2560003</name>
</gene>
<sequence>MDQMCVRMLRELQELEFALVELNLYLDTHPCDTQAIKTFNELAVRYEQARKAYEDKYGPLVNFGHSGPVKSHVWQWIDEPWPWEIEY</sequence>
<dbReference type="InterPro" id="IPR016571">
    <property type="entry name" value="Spore_coat_assembly_CotJB"/>
</dbReference>